<comment type="cofactor">
    <cofactor evidence="1">
        <name>[4Fe-4S] cluster</name>
        <dbReference type="ChEBI" id="CHEBI:49883"/>
    </cofactor>
</comment>
<dbReference type="GO" id="GO:0046872">
    <property type="term" value="F:metal ion binding"/>
    <property type="evidence" value="ECO:0007669"/>
    <property type="project" value="UniProtKB-KW"/>
</dbReference>
<dbReference type="InterPro" id="IPR042263">
    <property type="entry name" value="DPH1/DPH2_1"/>
</dbReference>
<evidence type="ECO:0000256" key="9">
    <source>
        <dbReference type="ARBA" id="ARBA00023004"/>
    </source>
</evidence>
<dbReference type="FunFam" id="3.40.50.11840:FF:000001">
    <property type="entry name" value="2-(3-amino-3-carboxypropyl)histidine synthase subunit 1"/>
    <property type="match status" value="1"/>
</dbReference>
<dbReference type="GO" id="GO:0017183">
    <property type="term" value="P:protein histidyl modification to diphthamide"/>
    <property type="evidence" value="ECO:0007669"/>
    <property type="project" value="InterPro"/>
</dbReference>
<evidence type="ECO:0000256" key="3">
    <source>
        <dbReference type="ARBA" id="ARBA00010173"/>
    </source>
</evidence>
<dbReference type="Pfam" id="PF01866">
    <property type="entry name" value="Diphthamide_syn"/>
    <property type="match status" value="1"/>
</dbReference>
<dbReference type="EMBL" id="CP138591">
    <property type="protein sequence ID" value="WPH04179.1"/>
    <property type="molecule type" value="Genomic_DNA"/>
</dbReference>
<keyword evidence="6" id="KW-0808">Transferase</keyword>
<keyword evidence="7" id="KW-0949">S-adenosyl-L-methionine</keyword>
<sequence length="458" mass="50418">MEEDRAIADLGPDLPEDITADTEAIEKKPKRRFIGRKAADAKAAAKAEENGTIEDSGAVKVATRKRPTRALNNVPDEILNDKDINEAIALLPSNYNFEIHKTIHRIRTAGAKKVALQLPEGLLMFATTISDILTQFCPGIETIIMGDVTYGACCIDDYTARALGSDILIHYAHSCLIPVNITQIQTLYVFVDIKIDVEHLLATIERNFKPGSTVAMVGTIQFNATLHGTAPQLREAGYNILIPQITPLSKGEILGCTSPHLAKEQNVDLILYLGDGRFHLESAMIHNPSIPAYRYDPYSRRLTHETYDHAQLLSDRSSALAQAHKAKKWGLILGSLGRQGNPHTMTLIENHLRERGIPWVNLLLSEIFPGKLAMMPDVECWVQVACPRLSIDWGYAFPKPLLTAYEALVALGGRQGWEGKDASESGIYPMDYYGRQGLGRVTAEDVTVEKIDGVATAA</sequence>
<comment type="pathway">
    <text evidence="2">Protein modification; peptidyl-diphthamide biosynthesis.</text>
</comment>
<evidence type="ECO:0000256" key="10">
    <source>
        <dbReference type="ARBA" id="ARBA00023014"/>
    </source>
</evidence>
<organism evidence="15 16">
    <name type="scientific">Acrodontium crateriforme</name>
    <dbReference type="NCBI Taxonomy" id="150365"/>
    <lineage>
        <taxon>Eukaryota</taxon>
        <taxon>Fungi</taxon>
        <taxon>Dikarya</taxon>
        <taxon>Ascomycota</taxon>
        <taxon>Pezizomycotina</taxon>
        <taxon>Dothideomycetes</taxon>
        <taxon>Dothideomycetidae</taxon>
        <taxon>Mycosphaerellales</taxon>
        <taxon>Teratosphaeriaceae</taxon>
        <taxon>Acrodontium</taxon>
    </lineage>
</organism>
<evidence type="ECO:0000256" key="1">
    <source>
        <dbReference type="ARBA" id="ARBA00001966"/>
    </source>
</evidence>
<name>A0AAQ3MA16_9PEZI</name>
<keyword evidence="8" id="KW-0479">Metal-binding</keyword>
<evidence type="ECO:0000256" key="4">
    <source>
        <dbReference type="ARBA" id="ARBA00012221"/>
    </source>
</evidence>
<dbReference type="Proteomes" id="UP001303373">
    <property type="component" value="Chromosome 12"/>
</dbReference>
<dbReference type="PANTHER" id="PTHR10762">
    <property type="entry name" value="DIPHTHAMIDE BIOSYNTHESIS PROTEIN"/>
    <property type="match status" value="1"/>
</dbReference>
<evidence type="ECO:0000313" key="16">
    <source>
        <dbReference type="Proteomes" id="UP001303373"/>
    </source>
</evidence>
<gene>
    <name evidence="15" type="ORF">R9X50_00706700</name>
</gene>
<keyword evidence="9" id="KW-0408">Iron</keyword>
<comment type="similarity">
    <text evidence="3">Belongs to the DPH1/DPH2 family. DPH1 subfamily.</text>
</comment>
<comment type="catalytic activity">
    <reaction evidence="14">
        <text>L-histidyl-[translation elongation factor 2] + S-adenosyl-L-methionine = 2-[(3S)-amino-3-carboxypropyl]-L-histidyl-[translation elongation factor 2] + S-methyl-5'-thioadenosine + H(+)</text>
        <dbReference type="Rhea" id="RHEA:36783"/>
        <dbReference type="Rhea" id="RHEA-COMP:9748"/>
        <dbReference type="Rhea" id="RHEA-COMP:9749"/>
        <dbReference type="ChEBI" id="CHEBI:15378"/>
        <dbReference type="ChEBI" id="CHEBI:17509"/>
        <dbReference type="ChEBI" id="CHEBI:29979"/>
        <dbReference type="ChEBI" id="CHEBI:59789"/>
        <dbReference type="ChEBI" id="CHEBI:73995"/>
        <dbReference type="EC" id="2.5.1.108"/>
    </reaction>
</comment>
<dbReference type="AlphaFoldDB" id="A0AAQ3MA16"/>
<evidence type="ECO:0000256" key="14">
    <source>
        <dbReference type="ARBA" id="ARBA00048403"/>
    </source>
</evidence>
<evidence type="ECO:0000256" key="12">
    <source>
        <dbReference type="ARBA" id="ARBA00032574"/>
    </source>
</evidence>
<keyword evidence="16" id="KW-1185">Reference proteome</keyword>
<dbReference type="InterPro" id="IPR016435">
    <property type="entry name" value="DPH1/DPH2"/>
</dbReference>
<reference evidence="15 16" key="1">
    <citation type="submission" date="2023-11" db="EMBL/GenBank/DDBJ databases">
        <title>An acidophilic fungus is an integral part of prey digestion in a carnivorous sundew plant.</title>
        <authorList>
            <person name="Tsai I.J."/>
        </authorList>
    </citation>
    <scope>NUCLEOTIDE SEQUENCE [LARGE SCALE GENOMIC DNA]</scope>
    <source>
        <strain evidence="15">169a</strain>
    </source>
</reference>
<proteinExistence type="inferred from homology"/>
<evidence type="ECO:0000256" key="5">
    <source>
        <dbReference type="ARBA" id="ARBA00021915"/>
    </source>
</evidence>
<dbReference type="InterPro" id="IPR042265">
    <property type="entry name" value="DPH1/DPH2_3"/>
</dbReference>
<protein>
    <recommendedName>
        <fullName evidence="5">2-(3-amino-3-carboxypropyl)histidine synthase subunit 1</fullName>
        <ecNumber evidence="4">2.5.1.108</ecNumber>
    </recommendedName>
    <alternativeName>
        <fullName evidence="12">Diphthamide biosynthesis protein 1</fullName>
    </alternativeName>
    <alternativeName>
        <fullName evidence="13">Diphtheria toxin resistance protein 1</fullName>
    </alternativeName>
    <alternativeName>
        <fullName evidence="11">S-adenosyl-L-methionine:L-histidine 3-amino-3-carboxypropyltransferase 1</fullName>
    </alternativeName>
</protein>
<keyword evidence="10" id="KW-0411">Iron-sulfur</keyword>
<dbReference type="FunFam" id="3.40.50.11860:FF:000002">
    <property type="entry name" value="2-(3-amino-3-carboxypropyl)histidine synthase subunit 1"/>
    <property type="match status" value="1"/>
</dbReference>
<evidence type="ECO:0000256" key="8">
    <source>
        <dbReference type="ARBA" id="ARBA00022723"/>
    </source>
</evidence>
<dbReference type="Gene3D" id="3.40.50.11850">
    <property type="entry name" value="Diphthamide synthesis DPH1/DPH2 domain 2"/>
    <property type="match status" value="1"/>
</dbReference>
<accession>A0AAQ3MA16</accession>
<evidence type="ECO:0000256" key="13">
    <source>
        <dbReference type="ARBA" id="ARBA00032789"/>
    </source>
</evidence>
<evidence type="ECO:0000256" key="7">
    <source>
        <dbReference type="ARBA" id="ARBA00022691"/>
    </source>
</evidence>
<dbReference type="SFLD" id="SFLDS00032">
    <property type="entry name" value="Radical_SAM_3-amino-3-carboxyp"/>
    <property type="match status" value="1"/>
</dbReference>
<dbReference type="NCBIfam" id="TIGR00322">
    <property type="entry name" value="diphth2_R"/>
    <property type="match status" value="1"/>
</dbReference>
<dbReference type="EC" id="2.5.1.108" evidence="4"/>
<evidence type="ECO:0000313" key="15">
    <source>
        <dbReference type="EMBL" id="WPH04179.1"/>
    </source>
</evidence>
<evidence type="ECO:0000256" key="6">
    <source>
        <dbReference type="ARBA" id="ARBA00022679"/>
    </source>
</evidence>
<dbReference type="InterPro" id="IPR042264">
    <property type="entry name" value="DPH1/DPH2_2"/>
</dbReference>
<dbReference type="FunFam" id="3.40.50.11850:FF:000001">
    <property type="entry name" value="2-(3-amino-3-carboxypropyl)histidine synthase subunit 1"/>
    <property type="match status" value="1"/>
</dbReference>
<evidence type="ECO:0000256" key="2">
    <source>
        <dbReference type="ARBA" id="ARBA00005156"/>
    </source>
</evidence>
<dbReference type="GO" id="GO:0051536">
    <property type="term" value="F:iron-sulfur cluster binding"/>
    <property type="evidence" value="ECO:0007669"/>
    <property type="project" value="UniProtKB-KW"/>
</dbReference>
<evidence type="ECO:0000256" key="11">
    <source>
        <dbReference type="ARBA" id="ARBA00031690"/>
    </source>
</evidence>
<dbReference type="GO" id="GO:0090560">
    <property type="term" value="F:2-(3-amino-3-carboxypropyl)histidine synthase activity"/>
    <property type="evidence" value="ECO:0007669"/>
    <property type="project" value="UniProtKB-EC"/>
</dbReference>
<dbReference type="Gene3D" id="3.40.50.11860">
    <property type="entry name" value="Diphthamide synthesis DPH1/DPH2 domain 3"/>
    <property type="match status" value="1"/>
</dbReference>
<dbReference type="Gene3D" id="3.40.50.11840">
    <property type="entry name" value="Diphthamide synthesis DPH1/DPH2 domain 1"/>
    <property type="match status" value="1"/>
</dbReference>
<dbReference type="PANTHER" id="PTHR10762:SF1">
    <property type="entry name" value="2-(3-AMINO-3-CARBOXYPROPYL)HISTIDINE SYNTHASE SUBUNIT 1"/>
    <property type="match status" value="1"/>
</dbReference>